<accession>A0A4P9J217</accession>
<gene>
    <name evidence="1" type="ORF">FFU37_08595</name>
</gene>
<dbReference type="Proteomes" id="UP000310065">
    <property type="component" value="Chromosome L1"/>
</dbReference>
<dbReference type="KEGG" id="pdv:FFU37_08595"/>
<dbReference type="AlphaFoldDB" id="A0A4P9J217"/>
<evidence type="ECO:0000313" key="1">
    <source>
        <dbReference type="EMBL" id="QCU74518.1"/>
    </source>
</evidence>
<dbReference type="EMBL" id="CP040558">
    <property type="protein sequence ID" value="QCU74518.1"/>
    <property type="molecule type" value="Genomic_DNA"/>
</dbReference>
<name>A0A4P9J217_9GAMM</name>
<dbReference type="GeneID" id="88775701"/>
<proteinExistence type="predicted"/>
<protein>
    <submittedName>
        <fullName evidence="1">Uncharacterized protein</fullName>
    </submittedName>
</protein>
<reference evidence="1 2" key="1">
    <citation type="submission" date="2019-05" db="EMBL/GenBank/DDBJ databases">
        <title>Complete genome sequence of Pseudoalteromonas sp. 16-SW-7(T) isolated from the Okhotsk Sea, Russia.</title>
        <authorList>
            <person name="Nguyen T.H."/>
            <person name="Nedashkovskaya O.I."/>
            <person name="Kim S.-G."/>
        </authorList>
    </citation>
    <scope>NUCLEOTIDE SEQUENCE [LARGE SCALE GENOMIC DNA]</scope>
    <source>
        <strain evidence="1 2">16-SW-7</strain>
    </source>
</reference>
<sequence length="69" mass="7409">MKKNDVTDIAINPTTGLPITNASANIVDVGGNVIGQPNRVMTVYEIEDSIADSNNDDCFDAFDPFDDGF</sequence>
<dbReference type="RefSeq" id="WP_007583396.1">
    <property type="nucleotide sequence ID" value="NZ_CP040558.1"/>
</dbReference>
<organism evidence="1 2">
    <name type="scientific">Pseudoalteromonas distincta</name>
    <dbReference type="NCBI Taxonomy" id="77608"/>
    <lineage>
        <taxon>Bacteria</taxon>
        <taxon>Pseudomonadati</taxon>
        <taxon>Pseudomonadota</taxon>
        <taxon>Gammaproteobacteria</taxon>
        <taxon>Alteromonadales</taxon>
        <taxon>Pseudoalteromonadaceae</taxon>
        <taxon>Pseudoalteromonas</taxon>
    </lineage>
</organism>
<evidence type="ECO:0000313" key="2">
    <source>
        <dbReference type="Proteomes" id="UP000310065"/>
    </source>
</evidence>